<dbReference type="Pfam" id="PF09084">
    <property type="entry name" value="NMT1"/>
    <property type="match status" value="1"/>
</dbReference>
<name>F9ZUX7_ACICS</name>
<geneLocation type="plasmid" evidence="2 3">
    <name>pLAtc3</name>
</geneLocation>
<dbReference type="AlphaFoldDB" id="F9ZUX7"/>
<dbReference type="PANTHER" id="PTHR30024:SF45">
    <property type="entry name" value="ABC TRANSPORTER SUBSTRATE-BINDING PROTEIN"/>
    <property type="match status" value="1"/>
</dbReference>
<evidence type="ECO:0000313" key="2">
    <source>
        <dbReference type="EMBL" id="AEK59826.1"/>
    </source>
</evidence>
<gene>
    <name evidence="2" type="ordered locus">Atc_3p17</name>
</gene>
<dbReference type="PANTHER" id="PTHR30024">
    <property type="entry name" value="ALIPHATIC SULFONATES-BINDING PROTEIN-RELATED"/>
    <property type="match status" value="1"/>
</dbReference>
<reference evidence="2 3" key="1">
    <citation type="journal article" date="2011" name="J. Genet. Genomics">
        <title>Unraveling the Acidithiobacillus caldus complete genome and its central metabolisms for carbon assimilation.</title>
        <authorList>
            <person name="You X.Y."/>
            <person name="Guo X."/>
            <person name="Zheng H.J."/>
            <person name="Zhang M.J."/>
            <person name="Liu L.J."/>
            <person name="Zhu Y.Q."/>
            <person name="Zhu B."/>
            <person name="Wang S.Y."/>
            <person name="Zhao G.P."/>
            <person name="Poetsch A."/>
            <person name="Jiang C.Y."/>
            <person name="Liu S.J."/>
        </authorList>
    </citation>
    <scope>NUCLEOTIDE SEQUENCE [LARGE SCALE GENOMIC DNA]</scope>
    <source>
        <strain evidence="2 3">SM-1</strain>
        <plasmid evidence="3">Plasmid pLAtc3</plasmid>
    </source>
</reference>
<dbReference type="KEGG" id="acu:Atc_3p17"/>
<accession>F9ZUX7</accession>
<protein>
    <submittedName>
        <fullName evidence="2">ABC transporter sulfonate/nitrate transport system substrate-binding protein</fullName>
    </submittedName>
</protein>
<proteinExistence type="predicted"/>
<dbReference type="RefSeq" id="WP_014003890.1">
    <property type="nucleotide sequence ID" value="NC_015854.1"/>
</dbReference>
<keyword evidence="2" id="KW-0614">Plasmid</keyword>
<dbReference type="HOGENOM" id="CLU_028871_8_0_6"/>
<sequence length="332" mass="36725">MKRLPVFTFACFVAVSPIVYAKTINISIGYQSMCTDTYPAGTVIKGLHLLQKYLPHSGKYANVKYNIIWRDYSSGAPITNMMIANKLDFGTMGDYPLVVNGAKFQQTKNERSYLITMTGYNLDGAGNGIVVPIKSKITNVGELEGKVISTPIGSSSWGMLYEMAQDKHIPMSSLHIINQSPMAGIAAITADKIAAHADFCPISEYMEYKGVGRMIYNGIDTRVPYLHGAVVTKSFAEKYPQIVVAFDKAVIAADAWITKNPYVASKMMAKWTMIPKEVLYLYFSHGGYLTLNPAITEKWVDTLKYDHSILSKYAGSSSFQVGSLRSSLPRIR</sequence>
<dbReference type="SUPFAM" id="SSF53850">
    <property type="entry name" value="Periplasmic binding protein-like II"/>
    <property type="match status" value="1"/>
</dbReference>
<dbReference type="GeneID" id="92933155"/>
<dbReference type="Proteomes" id="UP000006135">
    <property type="component" value="Plasmid pLAtc3"/>
</dbReference>
<dbReference type="EMBL" id="CP002577">
    <property type="protein sequence ID" value="AEK59826.1"/>
    <property type="molecule type" value="Genomic_DNA"/>
</dbReference>
<dbReference type="Gene3D" id="3.40.190.10">
    <property type="entry name" value="Periplasmic binding protein-like II"/>
    <property type="match status" value="2"/>
</dbReference>
<evidence type="ECO:0000259" key="1">
    <source>
        <dbReference type="Pfam" id="PF09084"/>
    </source>
</evidence>
<organism evidence="2 3">
    <name type="scientific">Acidithiobacillus caldus (strain SM-1)</name>
    <dbReference type="NCBI Taxonomy" id="990288"/>
    <lineage>
        <taxon>Bacteria</taxon>
        <taxon>Pseudomonadati</taxon>
        <taxon>Pseudomonadota</taxon>
        <taxon>Acidithiobacillia</taxon>
        <taxon>Acidithiobacillales</taxon>
        <taxon>Acidithiobacillaceae</taxon>
        <taxon>Acidithiobacillus</taxon>
    </lineage>
</organism>
<evidence type="ECO:0000313" key="3">
    <source>
        <dbReference type="Proteomes" id="UP000006135"/>
    </source>
</evidence>
<keyword evidence="3" id="KW-1185">Reference proteome</keyword>
<feature type="domain" description="SsuA/THI5-like" evidence="1">
    <location>
        <begin position="122"/>
        <end position="262"/>
    </location>
</feature>
<dbReference type="InterPro" id="IPR015168">
    <property type="entry name" value="SsuA/THI5"/>
</dbReference>